<dbReference type="AlphaFoldDB" id="A0A6L9SEL9"/>
<reference evidence="2 3" key="1">
    <citation type="submission" date="2020-02" db="EMBL/GenBank/DDBJ databases">
        <authorList>
            <person name="Li X.-J."/>
            <person name="Han X.-M."/>
        </authorList>
    </citation>
    <scope>NUCLEOTIDE SEQUENCE [LARGE SCALE GENOMIC DNA]</scope>
    <source>
        <strain evidence="2 3">CCTCC AB 2017055</strain>
    </source>
</reference>
<evidence type="ECO:0000256" key="1">
    <source>
        <dbReference type="SAM" id="MobiDB-lite"/>
    </source>
</evidence>
<dbReference type="RefSeq" id="WP_163743541.1">
    <property type="nucleotide sequence ID" value="NZ_JAAGOA010000024.1"/>
</dbReference>
<feature type="region of interest" description="Disordered" evidence="1">
    <location>
        <begin position="41"/>
        <end position="80"/>
    </location>
</feature>
<dbReference type="EMBL" id="JAAGOA010000024">
    <property type="protein sequence ID" value="NEE03676.1"/>
    <property type="molecule type" value="Genomic_DNA"/>
</dbReference>
<organism evidence="2 3">
    <name type="scientific">Phytoactinopolyspora halotolerans</name>
    <dbReference type="NCBI Taxonomy" id="1981512"/>
    <lineage>
        <taxon>Bacteria</taxon>
        <taxon>Bacillati</taxon>
        <taxon>Actinomycetota</taxon>
        <taxon>Actinomycetes</taxon>
        <taxon>Jiangellales</taxon>
        <taxon>Jiangellaceae</taxon>
        <taxon>Phytoactinopolyspora</taxon>
    </lineage>
</organism>
<comment type="caution">
    <text evidence="2">The sequence shown here is derived from an EMBL/GenBank/DDBJ whole genome shotgun (WGS) entry which is preliminary data.</text>
</comment>
<evidence type="ECO:0000313" key="2">
    <source>
        <dbReference type="EMBL" id="NEE03676.1"/>
    </source>
</evidence>
<evidence type="ECO:0000313" key="3">
    <source>
        <dbReference type="Proteomes" id="UP000475214"/>
    </source>
</evidence>
<proteinExistence type="predicted"/>
<gene>
    <name evidence="2" type="ORF">G1H10_26265</name>
</gene>
<accession>A0A6L9SEL9</accession>
<name>A0A6L9SEL9_9ACTN</name>
<keyword evidence="3" id="KW-1185">Reference proteome</keyword>
<protein>
    <submittedName>
        <fullName evidence="2">Antitoxin</fullName>
    </submittedName>
</protein>
<sequence length="80" mass="9096">MRTTLAIDDHVLIAVRERAQRENRTMGQVLSDLARQALTSAHRARTDDEDESFHGFTPLPHRGSTVTNSLIDQLRDEEPE</sequence>
<dbReference type="Proteomes" id="UP000475214">
    <property type="component" value="Unassembled WGS sequence"/>
</dbReference>